<organism evidence="2 3">
    <name type="scientific">Methanomethylophilus alvi</name>
    <dbReference type="NCBI Taxonomy" id="1291540"/>
    <lineage>
        <taxon>Archaea</taxon>
        <taxon>Methanobacteriati</taxon>
        <taxon>Thermoplasmatota</taxon>
        <taxon>Thermoplasmata</taxon>
        <taxon>Methanomassiliicoccales</taxon>
        <taxon>Methanomethylophilaceae</taxon>
        <taxon>Methanomethylophilus</taxon>
    </lineage>
</organism>
<gene>
    <name evidence="2" type="ORF">BKD89_05235</name>
</gene>
<protein>
    <recommendedName>
        <fullName evidence="4">DUF304 domain-containing protein</fullName>
    </recommendedName>
</protein>
<feature type="transmembrane region" description="Helical" evidence="1">
    <location>
        <begin position="24"/>
        <end position="45"/>
    </location>
</feature>
<feature type="transmembrane region" description="Helical" evidence="1">
    <location>
        <begin position="51"/>
        <end position="70"/>
    </location>
</feature>
<evidence type="ECO:0000313" key="2">
    <source>
        <dbReference type="EMBL" id="AYQ55205.1"/>
    </source>
</evidence>
<dbReference type="GeneID" id="38293119"/>
<dbReference type="EMBL" id="CP017686">
    <property type="protein sequence ID" value="AYQ55205.1"/>
    <property type="molecule type" value="Genomic_DNA"/>
</dbReference>
<keyword evidence="1" id="KW-0812">Transmembrane</keyword>
<keyword evidence="1" id="KW-1133">Transmembrane helix</keyword>
<keyword evidence="1" id="KW-0472">Membrane</keyword>
<dbReference type="AlphaFoldDB" id="A0A3G3IH85"/>
<evidence type="ECO:0000313" key="3">
    <source>
        <dbReference type="Proteomes" id="UP000273278"/>
    </source>
</evidence>
<evidence type="ECO:0008006" key="4">
    <source>
        <dbReference type="Google" id="ProtNLM"/>
    </source>
</evidence>
<dbReference type="RefSeq" id="WP_015504953.1">
    <property type="nucleotide sequence ID" value="NZ_CAYARL010000026.1"/>
</dbReference>
<dbReference type="Proteomes" id="UP000273278">
    <property type="component" value="Chromosome"/>
</dbReference>
<name>A0A3G3IH85_9ARCH</name>
<accession>A0A3G3IH85</accession>
<proteinExistence type="predicted"/>
<evidence type="ECO:0000256" key="1">
    <source>
        <dbReference type="SAM" id="Phobius"/>
    </source>
</evidence>
<reference evidence="2 3" key="1">
    <citation type="submission" date="2016-10" db="EMBL/GenBank/DDBJ databases">
        <title>Complete genome of the TMA-utilizing, human hosted archaeon Methanomethylophilus alvus Gen. nov, sp. nov., strain Mx-05, derived from a pure culture.</title>
        <authorList>
            <person name="Brugere J.-F."/>
            <person name="Ben Hania W."/>
            <person name="Chaudhary P.P."/>
            <person name="Gaci N."/>
            <person name="Borrel G."/>
            <person name="Cao Van Tuat L."/>
            <person name="Fardeau M.-L."/>
            <person name="Harris H.M.B."/>
            <person name="O'Toole P.W."/>
            <person name="Ollivier B."/>
        </authorList>
    </citation>
    <scope>NUCLEOTIDE SEQUENCE [LARGE SCALE GENOMIC DNA]</scope>
    <source>
        <strain evidence="2 3">Mx-05</strain>
    </source>
</reference>
<sequence length="163" mass="18248">MNGIIIMMSTEYTEIEDIFPRTTFLILAITLIAADVAILACTLADIGTSMWQFYIMTLIVILVIPFCYFLKVRIVIEDGKLNAGILRMFTVPLDHVIDVKTGDIDILRNYSGWGIKKVRFKTFACPGIDSAVSVKLKGRIVLTVTTNDPEVLSRILMENVEAE</sequence>
<dbReference type="OMA" id="IVICYLM"/>